<dbReference type="Pfam" id="PF13489">
    <property type="entry name" value="Methyltransf_23"/>
    <property type="match status" value="1"/>
</dbReference>
<dbReference type="EMBL" id="BHVU01000056">
    <property type="protein sequence ID" value="GCA92675.1"/>
    <property type="molecule type" value="Genomic_DNA"/>
</dbReference>
<name>A0A510PFT4_MICAE</name>
<sequence>MVAQHFSIYSTEYQVTLKGLLFFELKSLYGRLFLQKKINLKKSGTQLLHLGCGRSIFDGWINADFFCVLKPWKKYENKPDWMLDLRFSLNCDDNVWDGVFTEHTLEHLYPVQVLNLLKELNRTMKPGAWLRVTVPDLKQYIDYYCGKEVNEMFLRWKTGCEAIRSLTQNYGHLSVWDSDLLTRVLTEAGFVKIKEVSFGKGTDERLIKDQEQRNWETLYMECQKSGNN</sequence>
<comment type="caution">
    <text evidence="1">The sequence shown here is derived from an EMBL/GenBank/DDBJ whole genome shotgun (WGS) entry which is preliminary data.</text>
</comment>
<dbReference type="Gene3D" id="3.40.50.150">
    <property type="entry name" value="Vaccinia Virus protein VP39"/>
    <property type="match status" value="1"/>
</dbReference>
<dbReference type="AlphaFoldDB" id="A0A510PFT4"/>
<keyword evidence="1" id="KW-0489">Methyltransferase</keyword>
<evidence type="ECO:0000313" key="2">
    <source>
        <dbReference type="Proteomes" id="UP000321223"/>
    </source>
</evidence>
<evidence type="ECO:0000313" key="1">
    <source>
        <dbReference type="EMBL" id="GCA92675.1"/>
    </source>
</evidence>
<dbReference type="SUPFAM" id="SSF53335">
    <property type="entry name" value="S-adenosyl-L-methionine-dependent methyltransferases"/>
    <property type="match status" value="1"/>
</dbReference>
<gene>
    <name evidence="1" type="ORF">MAE30S32_13270</name>
</gene>
<dbReference type="InterPro" id="IPR029063">
    <property type="entry name" value="SAM-dependent_MTases_sf"/>
</dbReference>
<keyword evidence="1" id="KW-0808">Transferase</keyword>
<dbReference type="Proteomes" id="UP000321223">
    <property type="component" value="Unassembled WGS sequence"/>
</dbReference>
<dbReference type="RefSeq" id="WP_147069510.1">
    <property type="nucleotide sequence ID" value="NZ_BHVU01000056.1"/>
</dbReference>
<dbReference type="GO" id="GO:0008168">
    <property type="term" value="F:methyltransferase activity"/>
    <property type="evidence" value="ECO:0007669"/>
    <property type="project" value="UniProtKB-KW"/>
</dbReference>
<protein>
    <submittedName>
        <fullName evidence="1">Methyltransferase domain-containing protein</fullName>
    </submittedName>
</protein>
<accession>A0A510PFT4</accession>
<dbReference type="GO" id="GO:0032259">
    <property type="term" value="P:methylation"/>
    <property type="evidence" value="ECO:0007669"/>
    <property type="project" value="UniProtKB-KW"/>
</dbReference>
<proteinExistence type="predicted"/>
<reference evidence="1 2" key="1">
    <citation type="journal article" date="2019" name="Appl. Environ. Microbiol.">
        <title>Co-occurrence of broad and narrow host-range viruses infecting the toxic bloom-forming cyanobacterium Microcystis aeruginosa.</title>
        <authorList>
            <person name="Morimoto D."/>
            <person name="Tominaga K."/>
            <person name="Nishimura Y."/>
            <person name="Yoshida N."/>
            <person name="Kimura S."/>
            <person name="Sako Y."/>
            <person name="Yoshida T."/>
        </authorList>
    </citation>
    <scope>NUCLEOTIDE SEQUENCE [LARGE SCALE GENOMIC DNA]</scope>
    <source>
        <strain evidence="1 2">11-30S32</strain>
    </source>
</reference>
<organism evidence="1 2">
    <name type="scientific">Microcystis aeruginosa 11-30S32</name>
    <dbReference type="NCBI Taxonomy" id="2358142"/>
    <lineage>
        <taxon>Bacteria</taxon>
        <taxon>Bacillati</taxon>
        <taxon>Cyanobacteriota</taxon>
        <taxon>Cyanophyceae</taxon>
        <taxon>Oscillatoriophycideae</taxon>
        <taxon>Chroococcales</taxon>
        <taxon>Microcystaceae</taxon>
        <taxon>Microcystis</taxon>
    </lineage>
</organism>